<accession>A0A6A2ZJ06</accession>
<evidence type="ECO:0000313" key="3">
    <source>
        <dbReference type="Proteomes" id="UP000436088"/>
    </source>
</evidence>
<gene>
    <name evidence="2" type="ORF">F3Y22_tig00110890pilonHSYRG01734</name>
</gene>
<dbReference type="InterPro" id="IPR040256">
    <property type="entry name" value="At4g02000-like"/>
</dbReference>
<dbReference type="PANTHER" id="PTHR31286">
    <property type="entry name" value="GLYCINE-RICH CELL WALL STRUCTURAL PROTEIN 1.8-LIKE"/>
    <property type="match status" value="1"/>
</dbReference>
<protein>
    <submittedName>
        <fullName evidence="2">Uncharacterized protein</fullName>
    </submittedName>
</protein>
<comment type="caution">
    <text evidence="2">The sequence shown here is derived from an EMBL/GenBank/DDBJ whole genome shotgun (WGS) entry which is preliminary data.</text>
</comment>
<evidence type="ECO:0000313" key="2">
    <source>
        <dbReference type="EMBL" id="KAE8691536.1"/>
    </source>
</evidence>
<organism evidence="2 3">
    <name type="scientific">Hibiscus syriacus</name>
    <name type="common">Rose of Sharon</name>
    <dbReference type="NCBI Taxonomy" id="106335"/>
    <lineage>
        <taxon>Eukaryota</taxon>
        <taxon>Viridiplantae</taxon>
        <taxon>Streptophyta</taxon>
        <taxon>Embryophyta</taxon>
        <taxon>Tracheophyta</taxon>
        <taxon>Spermatophyta</taxon>
        <taxon>Magnoliopsida</taxon>
        <taxon>eudicotyledons</taxon>
        <taxon>Gunneridae</taxon>
        <taxon>Pentapetalae</taxon>
        <taxon>rosids</taxon>
        <taxon>malvids</taxon>
        <taxon>Malvales</taxon>
        <taxon>Malvaceae</taxon>
        <taxon>Malvoideae</taxon>
        <taxon>Hibiscus</taxon>
    </lineage>
</organism>
<feature type="region of interest" description="Disordered" evidence="1">
    <location>
        <begin position="192"/>
        <end position="217"/>
    </location>
</feature>
<dbReference type="PANTHER" id="PTHR31286:SF173">
    <property type="entry name" value="DUF4283 DOMAIN-CONTAINING PROTEIN"/>
    <property type="match status" value="1"/>
</dbReference>
<keyword evidence="3" id="KW-1185">Reference proteome</keyword>
<evidence type="ECO:0000256" key="1">
    <source>
        <dbReference type="SAM" id="MobiDB-lite"/>
    </source>
</evidence>
<dbReference type="Proteomes" id="UP000436088">
    <property type="component" value="Unassembled WGS sequence"/>
</dbReference>
<sequence length="422" mass="46372">MLVDAPESPSPSYASILAGSFRDKFPNNENQPEDEEDIDLSDEDFITGTHFGLPSIQFSDHTYKLMEATDEDYEKAFADGPWIIFGQYLTVQSWSMHFRTSQAYPTIVMAWIRFPDISNRRKFARVAVYIGLKKPLISRVVIGDKVQPMEYENLPLVCFTCGRFGQLKDAFSQPVAPSSNSRKDSPIVTALASVPNDTAQRTELNTSPTVEPSSQSDQTLYGPWMIVQRRRLRPQTDNTRKQNAIKVTKSSGPRFDTLAASPTINFNFGHIEGANPGSNNVVSSVINLPKTAAISLSVIDSLILNPKGKSLAKNKNIIPAAHYASAHFFKNVTPPSPNFSTTGESMMLGPNPLNPTQSLDISLPPPTTSKDTTCGSLPSRHETHLFPSMQNPTCSNKSPTSHTSSFLLASIQNSELKSNGLC</sequence>
<dbReference type="EMBL" id="VEPZ02001149">
    <property type="protein sequence ID" value="KAE8691536.1"/>
    <property type="molecule type" value="Genomic_DNA"/>
</dbReference>
<feature type="compositionally biased region" description="Polar residues" evidence="1">
    <location>
        <begin position="388"/>
        <end position="402"/>
    </location>
</feature>
<feature type="compositionally biased region" description="Polar residues" evidence="1">
    <location>
        <begin position="195"/>
        <end position="217"/>
    </location>
</feature>
<reference evidence="2" key="1">
    <citation type="submission" date="2019-09" db="EMBL/GenBank/DDBJ databases">
        <title>Draft genome information of white flower Hibiscus syriacus.</title>
        <authorList>
            <person name="Kim Y.-M."/>
        </authorList>
    </citation>
    <scope>NUCLEOTIDE SEQUENCE [LARGE SCALE GENOMIC DNA]</scope>
    <source>
        <strain evidence="2">YM2019G1</strain>
    </source>
</reference>
<feature type="region of interest" description="Disordered" evidence="1">
    <location>
        <begin position="337"/>
        <end position="402"/>
    </location>
</feature>
<name>A0A6A2ZJ06_HIBSY</name>
<proteinExistence type="predicted"/>
<dbReference type="AlphaFoldDB" id="A0A6A2ZJ06"/>